<keyword evidence="10 11" id="KW-0998">Cell outer membrane</keyword>
<dbReference type="Pfam" id="PF00593">
    <property type="entry name" value="TonB_dep_Rec_b-barrel"/>
    <property type="match status" value="1"/>
</dbReference>
<dbReference type="InterPro" id="IPR012910">
    <property type="entry name" value="Plug_dom"/>
</dbReference>
<accession>A0A6M4H3P0</accession>
<evidence type="ECO:0000256" key="11">
    <source>
        <dbReference type="PROSITE-ProRule" id="PRU01360"/>
    </source>
</evidence>
<keyword evidence="13" id="KW-0732">Signal</keyword>
<evidence type="ECO:0000256" key="10">
    <source>
        <dbReference type="ARBA" id="ARBA00023237"/>
    </source>
</evidence>
<evidence type="ECO:0000259" key="15">
    <source>
        <dbReference type="Pfam" id="PF07715"/>
    </source>
</evidence>
<dbReference type="EMBL" id="CP053073">
    <property type="protein sequence ID" value="QJR14060.1"/>
    <property type="molecule type" value="Genomic_DNA"/>
</dbReference>
<dbReference type="InterPro" id="IPR036942">
    <property type="entry name" value="Beta-barrel_TonB_sf"/>
</dbReference>
<evidence type="ECO:0000256" key="8">
    <source>
        <dbReference type="ARBA" id="ARBA00023077"/>
    </source>
</evidence>
<keyword evidence="3 11" id="KW-1134">Transmembrane beta strand</keyword>
<organism evidence="16 17">
    <name type="scientific">Usitatibacter palustris</name>
    <dbReference type="NCBI Taxonomy" id="2732487"/>
    <lineage>
        <taxon>Bacteria</taxon>
        <taxon>Pseudomonadati</taxon>
        <taxon>Pseudomonadota</taxon>
        <taxon>Betaproteobacteria</taxon>
        <taxon>Nitrosomonadales</taxon>
        <taxon>Usitatibacteraceae</taxon>
        <taxon>Usitatibacter</taxon>
    </lineage>
</organism>
<evidence type="ECO:0000256" key="1">
    <source>
        <dbReference type="ARBA" id="ARBA00004571"/>
    </source>
</evidence>
<feature type="chain" id="PRO_5026876062" evidence="13">
    <location>
        <begin position="24"/>
        <end position="782"/>
    </location>
</feature>
<keyword evidence="8 12" id="KW-0798">TonB box</keyword>
<feature type="domain" description="TonB-dependent receptor plug" evidence="15">
    <location>
        <begin position="50"/>
        <end position="157"/>
    </location>
</feature>
<dbReference type="AlphaFoldDB" id="A0A6M4H3P0"/>
<dbReference type="SUPFAM" id="SSF56935">
    <property type="entry name" value="Porins"/>
    <property type="match status" value="1"/>
</dbReference>
<dbReference type="PANTHER" id="PTHR32552:SF81">
    <property type="entry name" value="TONB-DEPENDENT OUTER MEMBRANE RECEPTOR"/>
    <property type="match status" value="1"/>
</dbReference>
<name>A0A6M4H3P0_9PROT</name>
<dbReference type="GO" id="GO:0006826">
    <property type="term" value="P:iron ion transport"/>
    <property type="evidence" value="ECO:0007669"/>
    <property type="project" value="UniProtKB-KW"/>
</dbReference>
<evidence type="ECO:0000259" key="14">
    <source>
        <dbReference type="Pfam" id="PF00593"/>
    </source>
</evidence>
<keyword evidence="6" id="KW-0408">Iron</keyword>
<keyword evidence="4" id="KW-0410">Iron transport</keyword>
<keyword evidence="7" id="KW-0406">Ion transport</keyword>
<keyword evidence="17" id="KW-1185">Reference proteome</keyword>
<protein>
    <submittedName>
        <fullName evidence="16">Vitamin B12 transporter BtuB</fullName>
    </submittedName>
</protein>
<gene>
    <name evidence="16" type="primary">btuB_1</name>
    <name evidence="16" type="ORF">DSM104440_00853</name>
</gene>
<dbReference type="Gene3D" id="2.40.170.20">
    <property type="entry name" value="TonB-dependent receptor, beta-barrel domain"/>
    <property type="match status" value="1"/>
</dbReference>
<evidence type="ECO:0000256" key="4">
    <source>
        <dbReference type="ARBA" id="ARBA00022496"/>
    </source>
</evidence>
<evidence type="ECO:0000256" key="2">
    <source>
        <dbReference type="ARBA" id="ARBA00022448"/>
    </source>
</evidence>
<feature type="domain" description="TonB-dependent receptor-like beta-barrel" evidence="14">
    <location>
        <begin position="245"/>
        <end position="747"/>
    </location>
</feature>
<dbReference type="KEGG" id="upl:DSM104440_00853"/>
<dbReference type="InterPro" id="IPR039426">
    <property type="entry name" value="TonB-dep_rcpt-like"/>
</dbReference>
<evidence type="ECO:0000313" key="16">
    <source>
        <dbReference type="EMBL" id="QJR14060.1"/>
    </source>
</evidence>
<evidence type="ECO:0000313" key="17">
    <source>
        <dbReference type="Proteomes" id="UP000503096"/>
    </source>
</evidence>
<dbReference type="Pfam" id="PF07715">
    <property type="entry name" value="Plug"/>
    <property type="match status" value="1"/>
</dbReference>
<dbReference type="PANTHER" id="PTHR32552">
    <property type="entry name" value="FERRICHROME IRON RECEPTOR-RELATED"/>
    <property type="match status" value="1"/>
</dbReference>
<keyword evidence="2 11" id="KW-0813">Transport</keyword>
<keyword evidence="5 11" id="KW-0812">Transmembrane</keyword>
<comment type="similarity">
    <text evidence="11 12">Belongs to the TonB-dependent receptor family.</text>
</comment>
<sequence length="782" mass="85244">MGNSKRTPWRLAPLALFVGSALAQEKAPPELAVEQIEKVSITATKRQTLLQETPVAVTAVTQKELDRAQVKDLAGLQVMVPGLHVEQHGDSGGVHVFLRGIGSTNHTELGDPAVSFHIDGVYSPRPQGATVLMYDLSHVEVLRGPQGTLFGRNATAGLVNVVTAQPLLKQYAASGSVVFGDYNRIGLQAMANIPIDDTFALRLAAITDKHDGYVSFQERSNVMPGADKYMSQDQVGARATGLWRPNADISATLAAEYYRDSGSGNVTLFQQPRAGQDRYSALIDTPGVLNQENVGYRGRIDWRFVDGMELSYIGAWSKLTRQNASDNDAGTLPGFKQEHRTEWSRFTSYSHELQLKSTGSGRLEWIVGAFLIKEDNAIRFDIDISQAAGATLGSGPIVVTPRLPSDTAWAMSFIQPQRTLDSKAAFGQASYAITDAFKGTLGVRYTDESKEDVGGRNWVCPEFGATLATGGRLIGPGGPVTAATCGSAYAPGTWPGGGANDAYTEDDATTWLGRLEYKFNPDMLGYATYSEGFKSGGLSDGGRRHKPEYLTNYEVGLKTELWNRSLSLNLAAFYMKYDDMQVSAVERLPSGQQQLVTSNAAKSTISGIEAEFSWLITPRDRLVGNVAWLDAKFDDFLTCDSALVDCGNPANFVNLAGSKLRHAPKFSATAMYEHEFVLNGGGRIIPRLQVHYQTESFLSEFNTTPPSSVVAGSFEGARRQDAYTTLDLSLRYQSPKAQWILEAFVLNATDEAVKTDAAFVNSTWVAFYNNPRTYGARLSYRF</sequence>
<dbReference type="PROSITE" id="PS52016">
    <property type="entry name" value="TONB_DEPENDENT_REC_3"/>
    <property type="match status" value="1"/>
</dbReference>
<evidence type="ECO:0000256" key="6">
    <source>
        <dbReference type="ARBA" id="ARBA00023004"/>
    </source>
</evidence>
<dbReference type="GO" id="GO:0009279">
    <property type="term" value="C:cell outer membrane"/>
    <property type="evidence" value="ECO:0007669"/>
    <property type="project" value="UniProtKB-SubCell"/>
</dbReference>
<evidence type="ECO:0000256" key="12">
    <source>
        <dbReference type="RuleBase" id="RU003357"/>
    </source>
</evidence>
<feature type="signal peptide" evidence="13">
    <location>
        <begin position="1"/>
        <end position="23"/>
    </location>
</feature>
<evidence type="ECO:0000256" key="13">
    <source>
        <dbReference type="SAM" id="SignalP"/>
    </source>
</evidence>
<evidence type="ECO:0000256" key="9">
    <source>
        <dbReference type="ARBA" id="ARBA00023136"/>
    </source>
</evidence>
<dbReference type="InParanoid" id="A0A6M4H3P0"/>
<proteinExistence type="inferred from homology"/>
<dbReference type="InterPro" id="IPR000531">
    <property type="entry name" value="Beta-barrel_TonB"/>
</dbReference>
<evidence type="ECO:0000256" key="5">
    <source>
        <dbReference type="ARBA" id="ARBA00022692"/>
    </source>
</evidence>
<evidence type="ECO:0000256" key="3">
    <source>
        <dbReference type="ARBA" id="ARBA00022452"/>
    </source>
</evidence>
<keyword evidence="9 11" id="KW-0472">Membrane</keyword>
<evidence type="ECO:0000256" key="7">
    <source>
        <dbReference type="ARBA" id="ARBA00023065"/>
    </source>
</evidence>
<dbReference type="Proteomes" id="UP000503096">
    <property type="component" value="Chromosome"/>
</dbReference>
<reference evidence="16 17" key="1">
    <citation type="submission" date="2020-04" db="EMBL/GenBank/DDBJ databases">
        <title>Usitatibacter rugosus gen. nov., sp. nov. and Usitatibacter palustris sp. nov., novel members of Usitatibacteraceae fam. nov. within the order Nitrosomonadales isolated from soil.</title>
        <authorList>
            <person name="Huber K.J."/>
            <person name="Neumann-Schaal M."/>
            <person name="Geppert A."/>
            <person name="Luckner M."/>
            <person name="Wanner G."/>
            <person name="Overmann J."/>
        </authorList>
    </citation>
    <scope>NUCLEOTIDE SEQUENCE [LARGE SCALE GENOMIC DNA]</scope>
    <source>
        <strain evidence="16 17">Swamp67</strain>
    </source>
</reference>
<comment type="subcellular location">
    <subcellularLocation>
        <location evidence="1 11">Cell outer membrane</location>
        <topology evidence="1 11">Multi-pass membrane protein</topology>
    </subcellularLocation>
</comment>